<dbReference type="PROSITE" id="PS50949">
    <property type="entry name" value="HTH_GNTR"/>
    <property type="match status" value="1"/>
</dbReference>
<organism evidence="5 6">
    <name type="scientific">Sporolactobacillus inulinus CASD</name>
    <dbReference type="NCBI Taxonomy" id="1069536"/>
    <lineage>
        <taxon>Bacteria</taxon>
        <taxon>Bacillati</taxon>
        <taxon>Bacillota</taxon>
        <taxon>Bacilli</taxon>
        <taxon>Bacillales</taxon>
        <taxon>Sporolactobacillaceae</taxon>
        <taxon>Sporolactobacillus</taxon>
    </lineage>
</organism>
<dbReference type="PANTHER" id="PTHR44846">
    <property type="entry name" value="MANNOSYL-D-GLYCERATE TRANSPORT/METABOLISM SYSTEM REPRESSOR MNGR-RELATED"/>
    <property type="match status" value="1"/>
</dbReference>
<dbReference type="SMART" id="SM00866">
    <property type="entry name" value="UTRA"/>
    <property type="match status" value="1"/>
</dbReference>
<reference evidence="5 6" key="1">
    <citation type="journal article" date="2011" name="J. Bacteriol.">
        <title>Draft genome sequence of Sporolactobacillus inulinus strain CASD, an efficient D-lactic acid-producing bacterium with high-concentration lactate tolerance capability.</title>
        <authorList>
            <person name="Yu B."/>
            <person name="Su F."/>
            <person name="Wang L."/>
            <person name="Xu K."/>
            <person name="Zhao B."/>
            <person name="Xu P."/>
        </authorList>
    </citation>
    <scope>NUCLEOTIDE SEQUENCE [LARGE SCALE GENOMIC DNA]</scope>
    <source>
        <strain evidence="5 6">CASD</strain>
    </source>
</reference>
<dbReference type="InterPro" id="IPR036390">
    <property type="entry name" value="WH_DNA-bd_sf"/>
</dbReference>
<sequence length="242" mass="27865">MIDPKSPMPMYYQIERYIEDLINQKQLTIGDQIPSEREFTDQFHVSRMTVRQAIMNLVHSGILIRIKGKGTFVAAQEKIEKKLLGFNGFSEDMISRGLKPGSRLLHFSRIRPSAKMIKQLKLQAEEEAYELKRVRLADEEPMAIETSYIPVRILPHLTEQQVSPSLYDYIERETGMTINHAEQSIEAAIVTSEEAKILDVAKGSPILLINRCAYLSNGQPIEQTKSLFRADRYKFKIDLPRR</sequence>
<dbReference type="Gene3D" id="1.10.10.10">
    <property type="entry name" value="Winged helix-like DNA-binding domain superfamily/Winged helix DNA-binding domain"/>
    <property type="match status" value="1"/>
</dbReference>
<keyword evidence="2" id="KW-0238">DNA-binding</keyword>
<dbReference type="InterPro" id="IPR000524">
    <property type="entry name" value="Tscrpt_reg_HTH_GntR"/>
</dbReference>
<dbReference type="SUPFAM" id="SSF46785">
    <property type="entry name" value="Winged helix' DNA-binding domain"/>
    <property type="match status" value="1"/>
</dbReference>
<comment type="caution">
    <text evidence="5">The sequence shown here is derived from an EMBL/GenBank/DDBJ whole genome shotgun (WGS) entry which is preliminary data.</text>
</comment>
<dbReference type="EMBL" id="AFVQ02000176">
    <property type="protein sequence ID" value="KLI01702.1"/>
    <property type="molecule type" value="Genomic_DNA"/>
</dbReference>
<evidence type="ECO:0000256" key="1">
    <source>
        <dbReference type="ARBA" id="ARBA00023015"/>
    </source>
</evidence>
<dbReference type="Pfam" id="PF07702">
    <property type="entry name" value="UTRA"/>
    <property type="match status" value="1"/>
</dbReference>
<dbReference type="GO" id="GO:0045892">
    <property type="term" value="P:negative regulation of DNA-templated transcription"/>
    <property type="evidence" value="ECO:0007669"/>
    <property type="project" value="TreeGrafter"/>
</dbReference>
<gene>
    <name evidence="5" type="ORF">SINU_12055</name>
</gene>
<dbReference type="GO" id="GO:0003700">
    <property type="term" value="F:DNA-binding transcription factor activity"/>
    <property type="evidence" value="ECO:0007669"/>
    <property type="project" value="InterPro"/>
</dbReference>
<dbReference type="InterPro" id="IPR011663">
    <property type="entry name" value="UTRA"/>
</dbReference>
<dbReference type="Pfam" id="PF00392">
    <property type="entry name" value="GntR"/>
    <property type="match status" value="1"/>
</dbReference>
<keyword evidence="6" id="KW-1185">Reference proteome</keyword>
<dbReference type="PANTHER" id="PTHR44846:SF1">
    <property type="entry name" value="MANNOSYL-D-GLYCERATE TRANSPORT_METABOLISM SYSTEM REPRESSOR MNGR-RELATED"/>
    <property type="match status" value="1"/>
</dbReference>
<feature type="domain" description="HTH gntR-type" evidence="4">
    <location>
        <begin position="8"/>
        <end position="76"/>
    </location>
</feature>
<evidence type="ECO:0000313" key="6">
    <source>
        <dbReference type="Proteomes" id="UP000035553"/>
    </source>
</evidence>
<dbReference type="AlphaFoldDB" id="A0A0U1QLT4"/>
<protein>
    <submittedName>
        <fullName evidence="5">GntR family transcriptional regulator</fullName>
    </submittedName>
</protein>
<dbReference type="RefSeq" id="WP_010025814.1">
    <property type="nucleotide sequence ID" value="NZ_AFVQ02000176.1"/>
</dbReference>
<proteinExistence type="predicted"/>
<keyword evidence="1" id="KW-0805">Transcription regulation</keyword>
<evidence type="ECO:0000256" key="3">
    <source>
        <dbReference type="ARBA" id="ARBA00023163"/>
    </source>
</evidence>
<evidence type="ECO:0000259" key="4">
    <source>
        <dbReference type="PROSITE" id="PS50949"/>
    </source>
</evidence>
<dbReference type="STRING" id="1069536.SINU_12055"/>
<dbReference type="SMART" id="SM00345">
    <property type="entry name" value="HTH_GNTR"/>
    <property type="match status" value="1"/>
</dbReference>
<dbReference type="GO" id="GO:0003677">
    <property type="term" value="F:DNA binding"/>
    <property type="evidence" value="ECO:0007669"/>
    <property type="project" value="UniProtKB-KW"/>
</dbReference>
<dbReference type="InterPro" id="IPR028978">
    <property type="entry name" value="Chorismate_lyase_/UTRA_dom_sf"/>
</dbReference>
<dbReference type="Gene3D" id="3.40.1410.10">
    <property type="entry name" value="Chorismate lyase-like"/>
    <property type="match status" value="1"/>
</dbReference>
<dbReference type="PRINTS" id="PR00035">
    <property type="entry name" value="HTHGNTR"/>
</dbReference>
<dbReference type="CDD" id="cd07377">
    <property type="entry name" value="WHTH_GntR"/>
    <property type="match status" value="1"/>
</dbReference>
<dbReference type="OrthoDB" id="9815017at2"/>
<evidence type="ECO:0000313" key="5">
    <source>
        <dbReference type="EMBL" id="KLI01702.1"/>
    </source>
</evidence>
<dbReference type="SUPFAM" id="SSF64288">
    <property type="entry name" value="Chorismate lyase-like"/>
    <property type="match status" value="1"/>
</dbReference>
<accession>A0A0U1QLT4</accession>
<dbReference type="Proteomes" id="UP000035553">
    <property type="component" value="Unassembled WGS sequence"/>
</dbReference>
<dbReference type="FunFam" id="1.10.10.10:FF:000079">
    <property type="entry name" value="GntR family transcriptional regulator"/>
    <property type="match status" value="1"/>
</dbReference>
<evidence type="ECO:0000256" key="2">
    <source>
        <dbReference type="ARBA" id="ARBA00023125"/>
    </source>
</evidence>
<keyword evidence="3" id="KW-0804">Transcription</keyword>
<dbReference type="InterPro" id="IPR036388">
    <property type="entry name" value="WH-like_DNA-bd_sf"/>
</dbReference>
<dbReference type="InterPro" id="IPR050679">
    <property type="entry name" value="Bact_HTH_transcr_reg"/>
</dbReference>
<name>A0A0U1QLT4_9BACL</name>